<dbReference type="OrthoDB" id="1028014at2759"/>
<dbReference type="EMBL" id="JABELV010000009">
    <property type="protein sequence ID" value="KAG7571283.1"/>
    <property type="molecule type" value="Genomic_DNA"/>
</dbReference>
<gene>
    <name evidence="2" type="ORF">FFLO_00795</name>
</gene>
<dbReference type="PANTHER" id="PTHR34776">
    <property type="entry name" value="F17F16.3 PROTEIN"/>
    <property type="match status" value="1"/>
</dbReference>
<sequence length="466" mass="51140">MVTTRSSKSSASQSANQPDSDQPKIDQALGASGGETKTKGQKRTASKAKDEEKEDDQEVQAVSKEQVEEEHADKKRKVEDDAEDVGKDDSAPEAKDQSKEESKPETESKPVEHQISDKSEVTAAEKDLTKHADVLEYGRIHFLYKPRVEIMHPSDISEVQRLHIILQPHDEKHPETFEKDGKGEKKPVLSRLIGVGRKVLPDAEKKSEGAPPPPQSTGGRGRGNNLGRGGRQPFWGFVSDVSENIEDLHSRLGETQNETKTKGTRTTGPDRLIASGPYCILSHASTKSGEAASKTPEGKGDPPSRRDTLLVYSLTLPHEMGEVQKAFNLRREGAFRVSVKNPKINTPVPGGAGTGLKQKAEFPEELQNSMGDLRWHPLTPPSYLDYQHAELLLIATHPSDLPDIAGDEVLHDMEEIADEGDIEHLNKAQGEEMEEEIAGEIFEMLKARDAKGTVVGGDTVITGEWE</sequence>
<feature type="compositionally biased region" description="Basic and acidic residues" evidence="1">
    <location>
        <begin position="296"/>
        <end position="306"/>
    </location>
</feature>
<feature type="region of interest" description="Disordered" evidence="1">
    <location>
        <begin position="251"/>
        <end position="306"/>
    </location>
</feature>
<evidence type="ECO:0000313" key="3">
    <source>
        <dbReference type="Proteomes" id="UP000812966"/>
    </source>
</evidence>
<feature type="compositionally biased region" description="Gly residues" evidence="1">
    <location>
        <begin position="218"/>
        <end position="230"/>
    </location>
</feature>
<name>A0A8K0NT19_9TREE</name>
<proteinExistence type="predicted"/>
<evidence type="ECO:0000256" key="1">
    <source>
        <dbReference type="SAM" id="MobiDB-lite"/>
    </source>
</evidence>
<comment type="caution">
    <text evidence="2">The sequence shown here is derived from an EMBL/GenBank/DDBJ whole genome shotgun (WGS) entry which is preliminary data.</text>
</comment>
<feature type="compositionally biased region" description="Basic and acidic residues" evidence="1">
    <location>
        <begin position="65"/>
        <end position="132"/>
    </location>
</feature>
<reference evidence="2" key="1">
    <citation type="submission" date="2020-04" db="EMBL/GenBank/DDBJ databases">
        <title>Analysis of mating type loci in Filobasidium floriforme.</title>
        <authorList>
            <person name="Nowrousian M."/>
        </authorList>
    </citation>
    <scope>NUCLEOTIDE SEQUENCE</scope>
    <source>
        <strain evidence="2">CBS 6242</strain>
    </source>
</reference>
<feature type="region of interest" description="Disordered" evidence="1">
    <location>
        <begin position="1"/>
        <end position="132"/>
    </location>
</feature>
<keyword evidence="3" id="KW-1185">Reference proteome</keyword>
<evidence type="ECO:0000313" key="2">
    <source>
        <dbReference type="EMBL" id="KAG7571283.1"/>
    </source>
</evidence>
<feature type="compositionally biased region" description="Basic and acidic residues" evidence="1">
    <location>
        <begin position="251"/>
        <end position="261"/>
    </location>
</feature>
<dbReference type="Proteomes" id="UP000812966">
    <property type="component" value="Unassembled WGS sequence"/>
</dbReference>
<dbReference type="AlphaFoldDB" id="A0A8K0NT19"/>
<feature type="compositionally biased region" description="Basic and acidic residues" evidence="1">
    <location>
        <begin position="199"/>
        <end position="208"/>
    </location>
</feature>
<protein>
    <submittedName>
        <fullName evidence="2">Uncharacterized protein</fullName>
    </submittedName>
</protein>
<feature type="compositionally biased region" description="Low complexity" evidence="1">
    <location>
        <begin position="1"/>
        <end position="15"/>
    </location>
</feature>
<dbReference type="PANTHER" id="PTHR34776:SF1">
    <property type="entry name" value="F17F16.3 PROTEIN"/>
    <property type="match status" value="1"/>
</dbReference>
<organism evidence="2 3">
    <name type="scientific">Filobasidium floriforme</name>
    <dbReference type="NCBI Taxonomy" id="5210"/>
    <lineage>
        <taxon>Eukaryota</taxon>
        <taxon>Fungi</taxon>
        <taxon>Dikarya</taxon>
        <taxon>Basidiomycota</taxon>
        <taxon>Agaricomycotina</taxon>
        <taxon>Tremellomycetes</taxon>
        <taxon>Filobasidiales</taxon>
        <taxon>Filobasidiaceae</taxon>
        <taxon>Filobasidium</taxon>
    </lineage>
</organism>
<accession>A0A8K0NT19</accession>
<feature type="region of interest" description="Disordered" evidence="1">
    <location>
        <begin position="198"/>
        <end position="233"/>
    </location>
</feature>